<evidence type="ECO:0000256" key="7">
    <source>
        <dbReference type="RuleBase" id="RU363037"/>
    </source>
</evidence>
<dbReference type="OrthoDB" id="9807503at2"/>
<evidence type="ECO:0000256" key="4">
    <source>
        <dbReference type="ARBA" id="ARBA00022833"/>
    </source>
</evidence>
<keyword evidence="3 7" id="KW-0547">Nucleotide-binding</keyword>
<feature type="domain" description="Glutamyl/glutaminyl-tRNA synthetase class Ib catalytic" evidence="9">
    <location>
        <begin position="183"/>
        <end position="290"/>
    </location>
</feature>
<comment type="caution">
    <text evidence="10">The sequence shown here is derived from an EMBL/GenBank/DDBJ whole genome shotgun (WGS) entry which is preliminary data.</text>
</comment>
<keyword evidence="1 7" id="KW-0436">Ligase</keyword>
<dbReference type="Proteomes" id="UP000053675">
    <property type="component" value="Unassembled WGS sequence"/>
</dbReference>
<accession>A0A084U7M2</accession>
<evidence type="ECO:0000256" key="5">
    <source>
        <dbReference type="ARBA" id="ARBA00022840"/>
    </source>
</evidence>
<evidence type="ECO:0000259" key="9">
    <source>
        <dbReference type="Pfam" id="PF00749"/>
    </source>
</evidence>
<dbReference type="InterPro" id="IPR000924">
    <property type="entry name" value="Glu/Gln-tRNA-synth"/>
</dbReference>
<protein>
    <submittedName>
        <fullName evidence="10">Glutamyl-Q tRNA(Asp) ligase</fullName>
        <ecNumber evidence="10">6.1.1.-</ecNumber>
    </submittedName>
</protein>
<dbReference type="InterPro" id="IPR020058">
    <property type="entry name" value="Glu/Gln-tRNA-synth_Ib_cat-dom"/>
</dbReference>
<comment type="similarity">
    <text evidence="7">Belongs to the class-I aminoacyl-tRNA synthetase family.</text>
</comment>
<dbReference type="GO" id="GO:0005829">
    <property type="term" value="C:cytosol"/>
    <property type="evidence" value="ECO:0007669"/>
    <property type="project" value="TreeGrafter"/>
</dbReference>
<keyword evidence="5 7" id="KW-0067">ATP-binding</keyword>
<dbReference type="InterPro" id="IPR049940">
    <property type="entry name" value="GluQ/Sye"/>
</dbReference>
<dbReference type="SUPFAM" id="SSF52374">
    <property type="entry name" value="Nucleotidylyl transferase"/>
    <property type="match status" value="1"/>
</dbReference>
<dbReference type="EC" id="6.1.1.-" evidence="10"/>
<dbReference type="eggNOG" id="COG0008">
    <property type="taxonomic scope" value="Bacteria"/>
</dbReference>
<evidence type="ECO:0000256" key="8">
    <source>
        <dbReference type="SAM" id="MobiDB-lite"/>
    </source>
</evidence>
<keyword evidence="7" id="KW-0648">Protein biosynthesis</keyword>
<dbReference type="RefSeq" id="WP_036486256.1">
    <property type="nucleotide sequence ID" value="NZ_JMQM01000002.1"/>
</dbReference>
<dbReference type="NCBIfam" id="NF004315">
    <property type="entry name" value="PRK05710.1-4"/>
    <property type="match status" value="1"/>
</dbReference>
<dbReference type="Gene3D" id="3.40.50.620">
    <property type="entry name" value="HUPs"/>
    <property type="match status" value="1"/>
</dbReference>
<dbReference type="InterPro" id="IPR014729">
    <property type="entry name" value="Rossmann-like_a/b/a_fold"/>
</dbReference>
<dbReference type="EMBL" id="JMQM01000002">
    <property type="protein sequence ID" value="KFB08958.1"/>
    <property type="molecule type" value="Genomic_DNA"/>
</dbReference>
<organism evidence="10 11">
    <name type="scientific">Nitratireductor basaltis</name>
    <dbReference type="NCBI Taxonomy" id="472175"/>
    <lineage>
        <taxon>Bacteria</taxon>
        <taxon>Pseudomonadati</taxon>
        <taxon>Pseudomonadota</taxon>
        <taxon>Alphaproteobacteria</taxon>
        <taxon>Hyphomicrobiales</taxon>
        <taxon>Phyllobacteriaceae</taxon>
        <taxon>Nitratireductor</taxon>
    </lineage>
</organism>
<evidence type="ECO:0000313" key="11">
    <source>
        <dbReference type="Proteomes" id="UP000053675"/>
    </source>
</evidence>
<dbReference type="PANTHER" id="PTHR43311">
    <property type="entry name" value="GLUTAMATE--TRNA LIGASE"/>
    <property type="match status" value="1"/>
</dbReference>
<dbReference type="GO" id="GO:0005524">
    <property type="term" value="F:ATP binding"/>
    <property type="evidence" value="ECO:0007669"/>
    <property type="project" value="UniProtKB-KW"/>
</dbReference>
<evidence type="ECO:0000256" key="1">
    <source>
        <dbReference type="ARBA" id="ARBA00022598"/>
    </source>
</evidence>
<dbReference type="PATRIC" id="fig|472175.3.peg.3210"/>
<feature type="region of interest" description="Disordered" evidence="8">
    <location>
        <begin position="114"/>
        <end position="141"/>
    </location>
</feature>
<dbReference type="STRING" id="472175.EL18_03214"/>
<dbReference type="Pfam" id="PF00749">
    <property type="entry name" value="tRNA-synt_1c"/>
    <property type="match status" value="2"/>
</dbReference>
<keyword evidence="2" id="KW-0479">Metal-binding</keyword>
<evidence type="ECO:0000256" key="6">
    <source>
        <dbReference type="ARBA" id="ARBA00023146"/>
    </source>
</evidence>
<dbReference type="PRINTS" id="PR00987">
    <property type="entry name" value="TRNASYNTHGLU"/>
</dbReference>
<dbReference type="AlphaFoldDB" id="A0A084U7M2"/>
<feature type="compositionally biased region" description="Basic and acidic residues" evidence="8">
    <location>
        <begin position="114"/>
        <end position="125"/>
    </location>
</feature>
<reference evidence="10 11" key="1">
    <citation type="submission" date="2014-05" db="EMBL/GenBank/DDBJ databases">
        <title>Draft Genome Sequence of Nitratireductor basaltis Strain UMTGB225, A Marine Bacterium Isolated from Green Barrel Tunicate.</title>
        <authorList>
            <person name="Gan H.Y."/>
        </authorList>
    </citation>
    <scope>NUCLEOTIDE SEQUENCE [LARGE SCALE GENOMIC DNA]</scope>
    <source>
        <strain evidence="10 11">UMTGB225</strain>
    </source>
</reference>
<evidence type="ECO:0000313" key="10">
    <source>
        <dbReference type="EMBL" id="KFB08958.1"/>
    </source>
</evidence>
<dbReference type="GO" id="GO:0006424">
    <property type="term" value="P:glutamyl-tRNA aminoacylation"/>
    <property type="evidence" value="ECO:0007669"/>
    <property type="project" value="TreeGrafter"/>
</dbReference>
<evidence type="ECO:0000256" key="3">
    <source>
        <dbReference type="ARBA" id="ARBA00022741"/>
    </source>
</evidence>
<dbReference type="GO" id="GO:0004818">
    <property type="term" value="F:glutamate-tRNA ligase activity"/>
    <property type="evidence" value="ECO:0007669"/>
    <property type="project" value="TreeGrafter"/>
</dbReference>
<dbReference type="PANTHER" id="PTHR43311:SF1">
    <property type="entry name" value="GLUTAMYL-Q TRNA(ASP) SYNTHETASE"/>
    <property type="match status" value="1"/>
</dbReference>
<dbReference type="InterPro" id="IPR001412">
    <property type="entry name" value="aa-tRNA-synth_I_CS"/>
</dbReference>
<name>A0A084U7M2_9HYPH</name>
<keyword evidence="11" id="KW-1185">Reference proteome</keyword>
<evidence type="ECO:0000256" key="2">
    <source>
        <dbReference type="ARBA" id="ARBA00022723"/>
    </source>
</evidence>
<keyword evidence="6 7" id="KW-0030">Aminoacyl-tRNA synthetase</keyword>
<gene>
    <name evidence="10" type="ORF">EL18_03214</name>
</gene>
<keyword evidence="4" id="KW-0862">Zinc</keyword>
<feature type="domain" description="Glutamyl/glutaminyl-tRNA synthetase class Ib catalytic" evidence="9">
    <location>
        <begin position="7"/>
        <end position="132"/>
    </location>
</feature>
<proteinExistence type="inferred from homology"/>
<sequence>MTRPVFRFAPSPNGALHLGHAFSALLNVAMAEETGGRLLLRMEDIDTTRCTPELEAAILTDLDWLGMNYECPYRRQSDHWDDYQEALDRLIDDEIVYPAFLTRGEVRRYITAREEEGEEWPRDPDGAPLFPPQDRQRSASERKSLIADGLPFAWRLDMQAALGHLRAPLHWEETGAGPFGETGTIRADPAQWGDVVIARKETPTSYHLSVVVDDALQGVTHVVRGRDLYHATAVHRLLQELMGLAVPEYHHHDLILGDDGRKLSKSAGDTSLQALRQSGATPTDIARMVGLETVRKA</sequence>
<dbReference type="PROSITE" id="PS00178">
    <property type="entry name" value="AA_TRNA_LIGASE_I"/>
    <property type="match status" value="1"/>
</dbReference>